<dbReference type="NCBIfam" id="TIGR02532">
    <property type="entry name" value="IV_pilin_GFxxxE"/>
    <property type="match status" value="1"/>
</dbReference>
<name>A0ABT6FC21_9BACT</name>
<dbReference type="InterPro" id="IPR027558">
    <property type="entry name" value="Pre_pil_HX9DG_C"/>
</dbReference>
<gene>
    <name evidence="3" type="ORF">PZE19_15090</name>
</gene>
<dbReference type="Pfam" id="PF07963">
    <property type="entry name" value="N_methyl"/>
    <property type="match status" value="1"/>
</dbReference>
<feature type="region of interest" description="Disordered" evidence="1">
    <location>
        <begin position="214"/>
        <end position="237"/>
    </location>
</feature>
<evidence type="ECO:0000256" key="1">
    <source>
        <dbReference type="SAM" id="MobiDB-lite"/>
    </source>
</evidence>
<protein>
    <submittedName>
        <fullName evidence="3">DUF1559 domain-containing protein</fullName>
    </submittedName>
</protein>
<evidence type="ECO:0000313" key="3">
    <source>
        <dbReference type="EMBL" id="MDG3005112.1"/>
    </source>
</evidence>
<dbReference type="PANTHER" id="PTHR30093">
    <property type="entry name" value="GENERAL SECRETION PATHWAY PROTEIN G"/>
    <property type="match status" value="1"/>
</dbReference>
<dbReference type="SUPFAM" id="SSF54523">
    <property type="entry name" value="Pili subunits"/>
    <property type="match status" value="1"/>
</dbReference>
<dbReference type="InterPro" id="IPR045584">
    <property type="entry name" value="Pilin-like"/>
</dbReference>
<accession>A0ABT6FC21</accession>
<sequence>MSQIRPIRPTRHAFTLIELLVVIAIIAVLIALLLPAVQSAREAARRTQCTNNLKQLGLGCFNFESANGYFPQGPHDGHPQAVTSSGAPDPNGFNYDEVSPAYGGTTCCNAWHPDGWNQFFKILPYAEQQAVYNLANFSVLPYNGGQNVNGDLDVSRVAIPYHSCPTRRAPQRYGTDPLTAISKNDYAGCAGFFTGQFIDCDFGVADPGRFIPPAPNGATPNSDERSTINQANTGGRKGAIAWSGRGVKRKLADISDGTSNSILIGEKGLPPDRHAGEGGDNERWNNAGWDEDVIRWHFVPQPDRQAPNGTGACATPPTPGGASIWRRTFGSSHPGGANMLLCDGSVRFFKFTVDPGTFRKLAVVDDGEPISSDAY</sequence>
<reference evidence="3 4" key="1">
    <citation type="submission" date="2023-03" db="EMBL/GenBank/DDBJ databases">
        <title>Paludisphaera mucosa sp. nov. a novel planctomycete from northern fen.</title>
        <authorList>
            <person name="Ivanova A."/>
        </authorList>
    </citation>
    <scope>NUCLEOTIDE SEQUENCE [LARGE SCALE GENOMIC DNA]</scope>
    <source>
        <strain evidence="3 4">Pla2</strain>
    </source>
</reference>
<proteinExistence type="predicted"/>
<dbReference type="NCBIfam" id="TIGR04294">
    <property type="entry name" value="pre_pil_HX9DG"/>
    <property type="match status" value="1"/>
</dbReference>
<dbReference type="InterPro" id="IPR012902">
    <property type="entry name" value="N_methyl_site"/>
</dbReference>
<dbReference type="EMBL" id="JARRAG010000002">
    <property type="protein sequence ID" value="MDG3005112.1"/>
    <property type="molecule type" value="Genomic_DNA"/>
</dbReference>
<organism evidence="3 4">
    <name type="scientific">Paludisphaera mucosa</name>
    <dbReference type="NCBI Taxonomy" id="3030827"/>
    <lineage>
        <taxon>Bacteria</taxon>
        <taxon>Pseudomonadati</taxon>
        <taxon>Planctomycetota</taxon>
        <taxon>Planctomycetia</taxon>
        <taxon>Isosphaerales</taxon>
        <taxon>Isosphaeraceae</taxon>
        <taxon>Paludisphaera</taxon>
    </lineage>
</organism>
<dbReference type="RefSeq" id="WP_277861461.1">
    <property type="nucleotide sequence ID" value="NZ_JARRAG010000002.1"/>
</dbReference>
<dbReference type="Proteomes" id="UP001216907">
    <property type="component" value="Unassembled WGS sequence"/>
</dbReference>
<dbReference type="Pfam" id="PF07596">
    <property type="entry name" value="SBP_bac_10"/>
    <property type="match status" value="1"/>
</dbReference>
<dbReference type="Gene3D" id="3.30.700.10">
    <property type="entry name" value="Glycoprotein, Type 4 Pilin"/>
    <property type="match status" value="1"/>
</dbReference>
<dbReference type="InterPro" id="IPR011453">
    <property type="entry name" value="DUF1559"/>
</dbReference>
<keyword evidence="4" id="KW-1185">Reference proteome</keyword>
<evidence type="ECO:0000313" key="4">
    <source>
        <dbReference type="Proteomes" id="UP001216907"/>
    </source>
</evidence>
<dbReference type="PANTHER" id="PTHR30093:SF2">
    <property type="entry name" value="TYPE II SECRETION SYSTEM PROTEIN H"/>
    <property type="match status" value="1"/>
</dbReference>
<evidence type="ECO:0000259" key="2">
    <source>
        <dbReference type="Pfam" id="PF07596"/>
    </source>
</evidence>
<comment type="caution">
    <text evidence="3">The sequence shown here is derived from an EMBL/GenBank/DDBJ whole genome shotgun (WGS) entry which is preliminary data.</text>
</comment>
<feature type="domain" description="DUF1559" evidence="2">
    <location>
        <begin position="38"/>
        <end position="355"/>
    </location>
</feature>